<dbReference type="Pfam" id="PF00884">
    <property type="entry name" value="Sulfatase"/>
    <property type="match status" value="1"/>
</dbReference>
<dbReference type="GO" id="GO:0046872">
    <property type="term" value="F:metal ion binding"/>
    <property type="evidence" value="ECO:0007669"/>
    <property type="project" value="UniProtKB-KW"/>
</dbReference>
<dbReference type="AlphaFoldDB" id="M5RW71"/>
<accession>M5RW71</accession>
<evidence type="ECO:0000259" key="7">
    <source>
        <dbReference type="Pfam" id="PF00884"/>
    </source>
</evidence>
<comment type="cofactor">
    <cofactor evidence="1">
        <name>Ca(2+)</name>
        <dbReference type="ChEBI" id="CHEBI:29108"/>
    </cofactor>
</comment>
<evidence type="ECO:0000256" key="5">
    <source>
        <dbReference type="ARBA" id="ARBA00022801"/>
    </source>
</evidence>
<sequence length="458" mass="50529">MLIGCCIASNFASAAERPNVVMILADDQSYRDFGFMGNSLVHTPHLDRLAASSACYVNGYVPMSVCRPSLATLLTGLYPHQHGIHFNHPPPGLRAMREMSAAQYQATRATSDYLIERVPTLPRILSRHGYACLQTGKHWEGDYHTAGFTDGMTLGRPADRLGPITGTRQQSGGEWVAHGNGDVGLSIGRETMQPIYDFVDEHAGKQPFFVWYAPFLPHSPYDAADRFRRLYDGKDVPEHLLPYYAEIARFDETVGALLSHLRSKDLLESTLVVFVSDNGLRPHPQRHEQQNARSKLSQYEDGLRTPILIRWDGHVPPGEYQPLVQTVDLVPTVLSAVGLSAEVTPRMRGLDLMPTAIAGEPPPERPAFGAIYPNDAVTLGQPSRHVRGRWVRAGDFKLVVPGPATPALPLALYDLASDPEERSNLAADSAQAERIAALHLLLDQWWPATDDADVTQPQ</sequence>
<organism evidence="8 9">
    <name type="scientific">Rhodopirellula maiorica SM1</name>
    <dbReference type="NCBI Taxonomy" id="1265738"/>
    <lineage>
        <taxon>Bacteria</taxon>
        <taxon>Pseudomonadati</taxon>
        <taxon>Planctomycetota</taxon>
        <taxon>Planctomycetia</taxon>
        <taxon>Pirellulales</taxon>
        <taxon>Pirellulaceae</taxon>
        <taxon>Novipirellula</taxon>
    </lineage>
</organism>
<gene>
    <name evidence="8" type="ORF">RMSM_04890</name>
</gene>
<dbReference type="PANTHER" id="PTHR42693:SF42">
    <property type="entry name" value="ARYLSULFATASE G"/>
    <property type="match status" value="1"/>
</dbReference>
<dbReference type="Gene3D" id="3.40.720.10">
    <property type="entry name" value="Alkaline Phosphatase, subunit A"/>
    <property type="match status" value="2"/>
</dbReference>
<feature type="domain" description="Sulfatase N-terminal" evidence="7">
    <location>
        <begin position="18"/>
        <end position="338"/>
    </location>
</feature>
<keyword evidence="9" id="KW-1185">Reference proteome</keyword>
<reference evidence="8 9" key="1">
    <citation type="journal article" date="2013" name="Mar. Genomics">
        <title>Expression of sulfatases in Rhodopirellula baltica and the diversity of sulfatases in the genus Rhodopirellula.</title>
        <authorList>
            <person name="Wegner C.E."/>
            <person name="Richter-Heitmann T."/>
            <person name="Klindworth A."/>
            <person name="Klockow C."/>
            <person name="Richter M."/>
            <person name="Achstetter T."/>
            <person name="Glockner F.O."/>
            <person name="Harder J."/>
        </authorList>
    </citation>
    <scope>NUCLEOTIDE SEQUENCE [LARGE SCALE GENOMIC DNA]</scope>
    <source>
        <strain evidence="8 9">SM1</strain>
    </source>
</reference>
<keyword evidence="4" id="KW-0732">Signal</keyword>
<dbReference type="InterPro" id="IPR050738">
    <property type="entry name" value="Sulfatase"/>
</dbReference>
<proteinExistence type="inferred from homology"/>
<evidence type="ECO:0000256" key="1">
    <source>
        <dbReference type="ARBA" id="ARBA00001913"/>
    </source>
</evidence>
<dbReference type="Proteomes" id="UP000011991">
    <property type="component" value="Unassembled WGS sequence"/>
</dbReference>
<evidence type="ECO:0000313" key="8">
    <source>
        <dbReference type="EMBL" id="EMI18199.1"/>
    </source>
</evidence>
<evidence type="ECO:0000256" key="3">
    <source>
        <dbReference type="ARBA" id="ARBA00022723"/>
    </source>
</evidence>
<dbReference type="CDD" id="cd16027">
    <property type="entry name" value="SGSH"/>
    <property type="match status" value="1"/>
</dbReference>
<name>M5RW71_9BACT</name>
<keyword evidence="6" id="KW-0106">Calcium</keyword>
<dbReference type="EMBL" id="ANOG01000697">
    <property type="protein sequence ID" value="EMI18199.1"/>
    <property type="molecule type" value="Genomic_DNA"/>
</dbReference>
<dbReference type="PATRIC" id="fig|1265738.3.peg.4911"/>
<evidence type="ECO:0000313" key="9">
    <source>
        <dbReference type="Proteomes" id="UP000011991"/>
    </source>
</evidence>
<comment type="similarity">
    <text evidence="2">Belongs to the sulfatase family.</text>
</comment>
<dbReference type="GO" id="GO:0004065">
    <property type="term" value="F:arylsulfatase activity"/>
    <property type="evidence" value="ECO:0007669"/>
    <property type="project" value="TreeGrafter"/>
</dbReference>
<keyword evidence="3" id="KW-0479">Metal-binding</keyword>
<dbReference type="InterPro" id="IPR000917">
    <property type="entry name" value="Sulfatase_N"/>
</dbReference>
<dbReference type="SUPFAM" id="SSF53649">
    <property type="entry name" value="Alkaline phosphatase-like"/>
    <property type="match status" value="1"/>
</dbReference>
<evidence type="ECO:0000256" key="6">
    <source>
        <dbReference type="ARBA" id="ARBA00022837"/>
    </source>
</evidence>
<evidence type="ECO:0000256" key="2">
    <source>
        <dbReference type="ARBA" id="ARBA00008779"/>
    </source>
</evidence>
<comment type="caution">
    <text evidence="8">The sequence shown here is derived from an EMBL/GenBank/DDBJ whole genome shotgun (WGS) entry which is preliminary data.</text>
</comment>
<dbReference type="PANTHER" id="PTHR42693">
    <property type="entry name" value="ARYLSULFATASE FAMILY MEMBER"/>
    <property type="match status" value="1"/>
</dbReference>
<keyword evidence="5" id="KW-0378">Hydrolase</keyword>
<protein>
    <submittedName>
        <fullName evidence="8">Sulfatase atsG</fullName>
    </submittedName>
</protein>
<evidence type="ECO:0000256" key="4">
    <source>
        <dbReference type="ARBA" id="ARBA00022729"/>
    </source>
</evidence>
<dbReference type="InterPro" id="IPR017850">
    <property type="entry name" value="Alkaline_phosphatase_core_sf"/>
</dbReference>